<dbReference type="GO" id="GO:0005886">
    <property type="term" value="C:plasma membrane"/>
    <property type="evidence" value="ECO:0007669"/>
    <property type="project" value="UniProtKB-SubCell"/>
</dbReference>
<protein>
    <recommendedName>
        <fullName evidence="9">COBRA C-terminal domain-containing protein</fullName>
    </recommendedName>
</protein>
<evidence type="ECO:0000313" key="10">
    <source>
        <dbReference type="EMBL" id="PPR85707.1"/>
    </source>
</evidence>
<dbReference type="PIRSF" id="PIRSF038122">
    <property type="entry name" value="COBRA"/>
    <property type="match status" value="1"/>
</dbReference>
<dbReference type="InterPro" id="IPR006918">
    <property type="entry name" value="COBRA_pln"/>
</dbReference>
<dbReference type="Pfam" id="PF04833">
    <property type="entry name" value="COBRA"/>
    <property type="match status" value="1"/>
</dbReference>
<evidence type="ECO:0000256" key="3">
    <source>
        <dbReference type="ARBA" id="ARBA00022622"/>
    </source>
</evidence>
<comment type="subcellular location">
    <subcellularLocation>
        <location evidence="1">Cell membrane</location>
        <topology evidence="1">Lipid-anchor</topology>
        <topology evidence="1">GPI-anchor</topology>
    </subcellularLocation>
</comment>
<evidence type="ECO:0000313" key="11">
    <source>
        <dbReference type="Proteomes" id="UP000239757"/>
    </source>
</evidence>
<feature type="domain" description="COBRA C-terminal" evidence="9">
    <location>
        <begin position="423"/>
        <end position="492"/>
    </location>
</feature>
<organism evidence="10 11">
    <name type="scientific">Gossypium barbadense</name>
    <name type="common">Sea Island cotton</name>
    <name type="synonym">Hibiscus barbadensis</name>
    <dbReference type="NCBI Taxonomy" id="3634"/>
    <lineage>
        <taxon>Eukaryota</taxon>
        <taxon>Viridiplantae</taxon>
        <taxon>Streptophyta</taxon>
        <taxon>Embryophyta</taxon>
        <taxon>Tracheophyta</taxon>
        <taxon>Spermatophyta</taxon>
        <taxon>Magnoliopsida</taxon>
        <taxon>eudicotyledons</taxon>
        <taxon>Gunneridae</taxon>
        <taxon>Pentapetalae</taxon>
        <taxon>rosids</taxon>
        <taxon>malvids</taxon>
        <taxon>Malvales</taxon>
        <taxon>Malvaceae</taxon>
        <taxon>Malvoideae</taxon>
        <taxon>Gossypium</taxon>
    </lineage>
</organism>
<dbReference type="PANTHER" id="PTHR31673">
    <property type="entry name" value="PROTEIN COBRA"/>
    <property type="match status" value="1"/>
</dbReference>
<evidence type="ECO:0000256" key="6">
    <source>
        <dbReference type="ARBA" id="ARBA00023288"/>
    </source>
</evidence>
<keyword evidence="7" id="KW-0472">Membrane</keyword>
<dbReference type="PANTHER" id="PTHR31673:SF36">
    <property type="entry name" value="COBRA-LIKE PROTEIN"/>
    <property type="match status" value="1"/>
</dbReference>
<evidence type="ECO:0000256" key="4">
    <source>
        <dbReference type="ARBA" id="ARBA00022729"/>
    </source>
</evidence>
<evidence type="ECO:0000256" key="7">
    <source>
        <dbReference type="SAM" id="Phobius"/>
    </source>
</evidence>
<evidence type="ECO:0000256" key="5">
    <source>
        <dbReference type="ARBA" id="ARBA00023180"/>
    </source>
</evidence>
<feature type="signal peptide" evidence="8">
    <location>
        <begin position="1"/>
        <end position="36"/>
    </location>
</feature>
<evidence type="ECO:0000256" key="8">
    <source>
        <dbReference type="SAM" id="SignalP"/>
    </source>
</evidence>
<dbReference type="GO" id="GO:0052324">
    <property type="term" value="P:plant-type cell wall cellulose biosynthetic process"/>
    <property type="evidence" value="ECO:0007669"/>
    <property type="project" value="TreeGrafter"/>
</dbReference>
<dbReference type="OrthoDB" id="2012261at2759"/>
<keyword evidence="7" id="KW-1133">Transmembrane helix</keyword>
<sequence>MSNLFLFIARSFFNLSSFSVLLLFLLSLSSFTATEAYDPLDPNGNITIKWDIMSWTADGYVVLLSETSGGPRPHMRHSGFGYPAVIESYDEMFLQHYLLPSGTTWAVVTIFNFQQYRHIQAPGWTLGWKWSKKEVIWSMMGGQTTEQGDCSRFKGNIPHCCKKDPTVVDLLPGTPYNQQIANCCKGGVLNSWVQDPATAASSFQVSVGQAGTTNKTVRVPKNFTLKAPGPGYTCGPAKIVKPSRFVTADKRRVTQALTWNVTCTYSQFLAQKTPTCCVSLSSFYNETIVPCPQCACGCQNTSQPGSCVDPKAPHIASVVPSTGKNNYAPLVQCTSHMCPVRVHWHVKLNYKEYWRVKVTITNFNYNMNYTQWNLVVQHPNFDNLTQIFSFNYKSLTPYTAITYIELISAQYCCFVVIKGLTFVQPTDDTAMLWGVKFFNDLLSQAGQLGNVQSELLFRKDKATFTFEKGWAFARRIYFNGDNCVMPPPDAYPWLPNGSSHQLISTLSLLTTLLAAMAFLLGYA</sequence>
<reference evidence="10 11" key="1">
    <citation type="submission" date="2015-01" db="EMBL/GenBank/DDBJ databases">
        <title>Genome of allotetraploid Gossypium barbadense reveals genomic plasticity and fiber elongation in cotton evolution.</title>
        <authorList>
            <person name="Chen X."/>
            <person name="Liu X."/>
            <person name="Zhao B."/>
            <person name="Zheng H."/>
            <person name="Hu Y."/>
            <person name="Lu G."/>
            <person name="Yang C."/>
            <person name="Chen J."/>
            <person name="Shan C."/>
            <person name="Zhang L."/>
            <person name="Zhou Y."/>
            <person name="Wang L."/>
            <person name="Guo W."/>
            <person name="Bai Y."/>
            <person name="Ruan J."/>
            <person name="Shangguan X."/>
            <person name="Mao Y."/>
            <person name="Jiang J."/>
            <person name="Zhu Y."/>
            <person name="Lei J."/>
            <person name="Kang H."/>
            <person name="Chen S."/>
            <person name="He X."/>
            <person name="Wang R."/>
            <person name="Wang Y."/>
            <person name="Chen J."/>
            <person name="Wang L."/>
            <person name="Yu S."/>
            <person name="Wang B."/>
            <person name="Wei J."/>
            <person name="Song S."/>
            <person name="Lu X."/>
            <person name="Gao Z."/>
            <person name="Gu W."/>
            <person name="Deng X."/>
            <person name="Ma D."/>
            <person name="Wang S."/>
            <person name="Liang W."/>
            <person name="Fang L."/>
            <person name="Cai C."/>
            <person name="Zhu X."/>
            <person name="Zhou B."/>
            <person name="Zhang Y."/>
            <person name="Chen Z."/>
            <person name="Xu S."/>
            <person name="Zhu R."/>
            <person name="Wang S."/>
            <person name="Zhang T."/>
            <person name="Zhao G."/>
        </authorList>
    </citation>
    <scope>NUCLEOTIDE SEQUENCE [LARGE SCALE GENOMIC DNA]</scope>
    <source>
        <strain evidence="11">cv. Xinhai21</strain>
        <tissue evidence="10">Leaf</tissue>
    </source>
</reference>
<evidence type="ECO:0000259" key="9">
    <source>
        <dbReference type="Pfam" id="PF25079"/>
    </source>
</evidence>
<name>A0A2P5W3T9_GOSBA</name>
<keyword evidence="5" id="KW-0325">Glycoprotein</keyword>
<evidence type="ECO:0000256" key="2">
    <source>
        <dbReference type="ARBA" id="ARBA00005507"/>
    </source>
</evidence>
<dbReference type="GO" id="GO:0010215">
    <property type="term" value="P:cellulose microfibril organization"/>
    <property type="evidence" value="ECO:0007669"/>
    <property type="project" value="InterPro"/>
</dbReference>
<keyword evidence="6" id="KW-0449">Lipoprotein</keyword>
<feature type="chain" id="PRO_5015198684" description="COBRA C-terminal domain-containing protein" evidence="8">
    <location>
        <begin position="37"/>
        <end position="523"/>
    </location>
</feature>
<accession>A0A2P5W3T9</accession>
<feature type="domain" description="COBRA C-terminal" evidence="9">
    <location>
        <begin position="275"/>
        <end position="398"/>
    </location>
</feature>
<gene>
    <name evidence="10" type="ORF">GOBAR_AA34984</name>
</gene>
<dbReference type="AlphaFoldDB" id="A0A2P5W3T9"/>
<keyword evidence="4 8" id="KW-0732">Signal</keyword>
<keyword evidence="3" id="KW-0336">GPI-anchor</keyword>
<feature type="transmembrane region" description="Helical" evidence="7">
    <location>
        <begin position="502"/>
        <end position="522"/>
    </location>
</feature>
<evidence type="ECO:0000256" key="1">
    <source>
        <dbReference type="ARBA" id="ARBA00004609"/>
    </source>
</evidence>
<proteinExistence type="inferred from homology"/>
<dbReference type="Proteomes" id="UP000239757">
    <property type="component" value="Unassembled WGS sequence"/>
</dbReference>
<dbReference type="EMBL" id="KZ669288">
    <property type="protein sequence ID" value="PPR85707.1"/>
    <property type="molecule type" value="Genomic_DNA"/>
</dbReference>
<dbReference type="GO" id="GO:0098552">
    <property type="term" value="C:side of membrane"/>
    <property type="evidence" value="ECO:0007669"/>
    <property type="project" value="UniProtKB-KW"/>
</dbReference>
<comment type="similarity">
    <text evidence="2">Belongs to the COBRA family.</text>
</comment>
<keyword evidence="7" id="KW-0812">Transmembrane</keyword>
<dbReference type="Pfam" id="PF25079">
    <property type="entry name" value="COB_C"/>
    <property type="match status" value="2"/>
</dbReference>
<dbReference type="InterPro" id="IPR056900">
    <property type="entry name" value="COB_C"/>
</dbReference>